<evidence type="ECO:0000313" key="13">
    <source>
        <dbReference type="EMBL" id="ARU57159.1"/>
    </source>
</evidence>
<dbReference type="KEGG" id="ome:OLMES_3116"/>
<dbReference type="SMART" id="SM00984">
    <property type="entry name" value="UDPG_MGDP_dh_C"/>
    <property type="match status" value="1"/>
</dbReference>
<dbReference type="SUPFAM" id="SSF52413">
    <property type="entry name" value="UDP-glucose/GDP-mannose dehydrogenase C-terminal domain"/>
    <property type="match status" value="1"/>
</dbReference>
<comment type="catalytic activity">
    <reaction evidence="7 8">
        <text>UDP-alpha-D-glucose + 2 NAD(+) + H2O = UDP-alpha-D-glucuronate + 2 NADH + 3 H(+)</text>
        <dbReference type="Rhea" id="RHEA:23596"/>
        <dbReference type="ChEBI" id="CHEBI:15377"/>
        <dbReference type="ChEBI" id="CHEBI:15378"/>
        <dbReference type="ChEBI" id="CHEBI:57540"/>
        <dbReference type="ChEBI" id="CHEBI:57945"/>
        <dbReference type="ChEBI" id="CHEBI:58052"/>
        <dbReference type="ChEBI" id="CHEBI:58885"/>
        <dbReference type="EC" id="1.1.1.22"/>
    </reaction>
</comment>
<keyword evidence="6 8" id="KW-0520">NAD</keyword>
<dbReference type="GO" id="GO:0003979">
    <property type="term" value="F:UDP-glucose 6-dehydrogenase activity"/>
    <property type="evidence" value="ECO:0007669"/>
    <property type="project" value="UniProtKB-EC"/>
</dbReference>
<evidence type="ECO:0000256" key="9">
    <source>
        <dbReference type="PIRSR" id="PIRSR500134-1"/>
    </source>
</evidence>
<dbReference type="Gene3D" id="1.20.5.100">
    <property type="entry name" value="Cytochrome c1, transmembrane anchor, C-terminal"/>
    <property type="match status" value="1"/>
</dbReference>
<dbReference type="Pfam" id="PF03720">
    <property type="entry name" value="UDPG_MGDP_dh_C"/>
    <property type="match status" value="1"/>
</dbReference>
<dbReference type="InterPro" id="IPR036291">
    <property type="entry name" value="NAD(P)-bd_dom_sf"/>
</dbReference>
<gene>
    <name evidence="13" type="ORF">OLMES_3116</name>
</gene>
<dbReference type="Proteomes" id="UP000196027">
    <property type="component" value="Chromosome"/>
</dbReference>
<feature type="binding site" evidence="11">
    <location>
        <position position="125"/>
    </location>
    <ligand>
        <name>NAD(+)</name>
        <dbReference type="ChEBI" id="CHEBI:57540"/>
    </ligand>
</feature>
<dbReference type="RefSeq" id="WP_087462081.1">
    <property type="nucleotide sequence ID" value="NZ_CP021425.1"/>
</dbReference>
<dbReference type="AlphaFoldDB" id="A0A1Y0IAG7"/>
<dbReference type="NCBIfam" id="TIGR03026">
    <property type="entry name" value="NDP-sugDHase"/>
    <property type="match status" value="1"/>
</dbReference>
<dbReference type="InterPro" id="IPR014027">
    <property type="entry name" value="UDP-Glc/GDP-Man_DH_C"/>
</dbReference>
<evidence type="ECO:0000256" key="1">
    <source>
        <dbReference type="ARBA" id="ARBA00004701"/>
    </source>
</evidence>
<feature type="binding site" evidence="10">
    <location>
        <position position="214"/>
    </location>
    <ligand>
        <name>substrate</name>
    </ligand>
</feature>
<dbReference type="InterPro" id="IPR008927">
    <property type="entry name" value="6-PGluconate_DH-like_C_sf"/>
</dbReference>
<reference evidence="13 14" key="1">
    <citation type="submission" date="2017-05" db="EMBL/GenBank/DDBJ databases">
        <title>Genomic insights into alkan degradation activity of Oleiphilus messinensis.</title>
        <authorList>
            <person name="Kozyavkin S.A."/>
            <person name="Slesarev A.I."/>
            <person name="Golyshin P.N."/>
            <person name="Korzhenkov A."/>
            <person name="Golyshina O.N."/>
            <person name="Toshchakov S.V."/>
        </authorList>
    </citation>
    <scope>NUCLEOTIDE SEQUENCE [LARGE SCALE GENOMIC DNA]</scope>
    <source>
        <strain evidence="13 14">ME102</strain>
    </source>
</reference>
<keyword evidence="5 8" id="KW-0560">Oxidoreductase</keyword>
<evidence type="ECO:0000256" key="8">
    <source>
        <dbReference type="PIRNR" id="PIRNR000124"/>
    </source>
</evidence>
<evidence type="ECO:0000256" key="10">
    <source>
        <dbReference type="PIRSR" id="PIRSR500134-2"/>
    </source>
</evidence>
<dbReference type="GO" id="GO:0051287">
    <property type="term" value="F:NAD binding"/>
    <property type="evidence" value="ECO:0007669"/>
    <property type="project" value="InterPro"/>
</dbReference>
<dbReference type="EMBL" id="CP021425">
    <property type="protein sequence ID" value="ARU57159.1"/>
    <property type="molecule type" value="Genomic_DNA"/>
</dbReference>
<feature type="binding site" evidence="10">
    <location>
        <position position="329"/>
    </location>
    <ligand>
        <name>substrate</name>
    </ligand>
</feature>
<evidence type="ECO:0000256" key="11">
    <source>
        <dbReference type="PIRSR" id="PIRSR500134-3"/>
    </source>
</evidence>
<dbReference type="Pfam" id="PF03721">
    <property type="entry name" value="UDPG_MGDP_dh_N"/>
    <property type="match status" value="1"/>
</dbReference>
<dbReference type="InterPro" id="IPR017476">
    <property type="entry name" value="UDP-Glc/GDP-Man"/>
</dbReference>
<dbReference type="PIRSF" id="PIRSF000124">
    <property type="entry name" value="UDPglc_GDPman_dh"/>
    <property type="match status" value="1"/>
</dbReference>
<evidence type="ECO:0000256" key="2">
    <source>
        <dbReference type="ARBA" id="ARBA00006601"/>
    </source>
</evidence>
<name>A0A1Y0IAG7_9GAMM</name>
<dbReference type="Pfam" id="PF00984">
    <property type="entry name" value="UDPG_MGDP_dh"/>
    <property type="match status" value="1"/>
</dbReference>
<accession>A0A1Y0IAG7</accession>
<dbReference type="PIRSF" id="PIRSF500134">
    <property type="entry name" value="UDPglc_DH_bac"/>
    <property type="match status" value="1"/>
</dbReference>
<dbReference type="GO" id="GO:0006065">
    <property type="term" value="P:UDP-glucuronate biosynthetic process"/>
    <property type="evidence" value="ECO:0007669"/>
    <property type="project" value="UniProtKB-UniPathway"/>
</dbReference>
<dbReference type="PANTHER" id="PTHR43750">
    <property type="entry name" value="UDP-GLUCOSE 6-DEHYDROGENASE TUAD"/>
    <property type="match status" value="1"/>
</dbReference>
<dbReference type="UniPathway" id="UPA00038">
    <property type="reaction ID" value="UER00491"/>
</dbReference>
<dbReference type="Gene3D" id="3.40.50.720">
    <property type="entry name" value="NAD(P)-binding Rossmann-like Domain"/>
    <property type="match status" value="2"/>
</dbReference>
<protein>
    <recommendedName>
        <fullName evidence="4 8">UDP-glucose 6-dehydrogenase</fullName>
        <ecNumber evidence="3 8">1.1.1.22</ecNumber>
    </recommendedName>
</protein>
<sequence>MKNLNLSVIGLGKLGSPMAAVFAKKGFNVIGLDVNPEFVSKINAGTAPLQETQLQEYVNSGKANLRATTDYDDAIKNSDITFIILPTPSDDSGFFSNDYVLSSVTKIGAALRSKTGYHLVVITSTTMPGATNGIIRETLEKSSGRKLGPNLGLCYSPEFIALGSVIKNMLNPDFILIGESDRQAGDVLQSIYSQTCENTPLIKRMTFTSAELTKLCVNTFVTTKISFANMVAEYCEHLEGAEAEIVMDAVGSDSRIGKKYLQGAIGYGGPCFPRDNRAFYALGQEFGLQADLAKASDTINNHQVVRLKKTINQIAQNKHTVAILGLAYKPETDVAEESQGVLLANILCNDGYSVTVFDPMAVLNSKKLLDNQINIAQDLEDALKNNEVIVITTPWAQFSALPDLIDATRARIIIDPWRVINPEQLPETVLLITMGRTLQSKP</sequence>
<dbReference type="PANTHER" id="PTHR43750:SF3">
    <property type="entry name" value="UDP-GLUCOSE 6-DEHYDROGENASE TUAD"/>
    <property type="match status" value="1"/>
</dbReference>
<dbReference type="InterPro" id="IPR028357">
    <property type="entry name" value="UDPglc_DH_bac"/>
</dbReference>
<feature type="binding site" evidence="10">
    <location>
        <position position="268"/>
    </location>
    <ligand>
        <name>substrate</name>
    </ligand>
</feature>
<evidence type="ECO:0000313" key="14">
    <source>
        <dbReference type="Proteomes" id="UP000196027"/>
    </source>
</evidence>
<feature type="binding site" evidence="11">
    <location>
        <position position="33"/>
    </location>
    <ligand>
        <name>NAD(+)</name>
        <dbReference type="ChEBI" id="CHEBI:57540"/>
    </ligand>
</feature>
<evidence type="ECO:0000256" key="3">
    <source>
        <dbReference type="ARBA" id="ARBA00012954"/>
    </source>
</evidence>
<evidence type="ECO:0000256" key="6">
    <source>
        <dbReference type="ARBA" id="ARBA00023027"/>
    </source>
</evidence>
<feature type="binding site" evidence="11">
    <location>
        <position position="87"/>
    </location>
    <ligand>
        <name>NAD(+)</name>
        <dbReference type="ChEBI" id="CHEBI:57540"/>
    </ligand>
</feature>
<dbReference type="GO" id="GO:0000271">
    <property type="term" value="P:polysaccharide biosynthetic process"/>
    <property type="evidence" value="ECO:0007669"/>
    <property type="project" value="InterPro"/>
</dbReference>
<organism evidence="13 14">
    <name type="scientific">Oleiphilus messinensis</name>
    <dbReference type="NCBI Taxonomy" id="141451"/>
    <lineage>
        <taxon>Bacteria</taxon>
        <taxon>Pseudomonadati</taxon>
        <taxon>Pseudomonadota</taxon>
        <taxon>Gammaproteobacteria</taxon>
        <taxon>Oceanospirillales</taxon>
        <taxon>Oleiphilaceae</taxon>
        <taxon>Oleiphilus</taxon>
    </lineage>
</organism>
<keyword evidence="14" id="KW-1185">Reference proteome</keyword>
<dbReference type="SUPFAM" id="SSF51735">
    <property type="entry name" value="NAD(P)-binding Rossmann-fold domains"/>
    <property type="match status" value="1"/>
</dbReference>
<proteinExistence type="inferred from homology"/>
<evidence type="ECO:0000259" key="12">
    <source>
        <dbReference type="SMART" id="SM00984"/>
    </source>
</evidence>
<dbReference type="InterPro" id="IPR001732">
    <property type="entry name" value="UDP-Glc/GDP-Man_DH_N"/>
</dbReference>
<dbReference type="EC" id="1.1.1.22" evidence="3 8"/>
<comment type="pathway">
    <text evidence="1">Nucleotide-sugar biosynthesis; UDP-alpha-D-glucuronate biosynthesis; UDP-alpha-D-glucuronate from UDP-alpha-D-glucose: step 1/1.</text>
</comment>
<dbReference type="InterPro" id="IPR036220">
    <property type="entry name" value="UDP-Glc/GDP-Man_DH_C_sf"/>
</dbReference>
<evidence type="ECO:0000256" key="4">
    <source>
        <dbReference type="ARBA" id="ARBA00015132"/>
    </source>
</evidence>
<dbReference type="SUPFAM" id="SSF48179">
    <property type="entry name" value="6-phosphogluconate dehydrogenase C-terminal domain-like"/>
    <property type="match status" value="1"/>
</dbReference>
<dbReference type="InterPro" id="IPR014026">
    <property type="entry name" value="UDP-Glc/GDP-Man_DH_dimer"/>
</dbReference>
<evidence type="ECO:0000256" key="5">
    <source>
        <dbReference type="ARBA" id="ARBA00023002"/>
    </source>
</evidence>
<feature type="active site" description="Nucleophile" evidence="9">
    <location>
        <position position="271"/>
    </location>
</feature>
<feature type="domain" description="UDP-glucose/GDP-mannose dehydrogenase C-terminal" evidence="12">
    <location>
        <begin position="322"/>
        <end position="422"/>
    </location>
</feature>
<comment type="similarity">
    <text evidence="2 8">Belongs to the UDP-glucose/GDP-mannose dehydrogenase family.</text>
</comment>
<evidence type="ECO:0000256" key="7">
    <source>
        <dbReference type="ARBA" id="ARBA00047473"/>
    </source>
</evidence>